<dbReference type="RefSeq" id="WP_214238217.1">
    <property type="nucleotide sequence ID" value="NZ_JABBFR010000030.1"/>
</dbReference>
<keyword evidence="3" id="KW-1185">Reference proteome</keyword>
<dbReference type="InterPro" id="IPR018712">
    <property type="entry name" value="Tle1-like_cat"/>
</dbReference>
<accession>A0ABS5T2A6</accession>
<reference evidence="2 3" key="1">
    <citation type="submission" date="2020-04" db="EMBL/GenBank/DDBJ databases">
        <title>Genome sequencing of Rosenbergiella species.</title>
        <authorList>
            <person name="Alvarez-Perez S."/>
            <person name="Lievens B."/>
        </authorList>
    </citation>
    <scope>NUCLEOTIDE SEQUENCE [LARGE SCALE GENOMIC DNA]</scope>
    <source>
        <strain evidence="2 3">S61</strain>
    </source>
</reference>
<proteinExistence type="predicted"/>
<gene>
    <name evidence="2" type="ORF">HH682_14405</name>
</gene>
<organism evidence="2 3">
    <name type="scientific">Rosenbergiella gaditana</name>
    <dbReference type="NCBI Taxonomy" id="2726987"/>
    <lineage>
        <taxon>Bacteria</taxon>
        <taxon>Pseudomonadati</taxon>
        <taxon>Pseudomonadota</taxon>
        <taxon>Gammaproteobacteria</taxon>
        <taxon>Enterobacterales</taxon>
        <taxon>Erwiniaceae</taxon>
        <taxon>Rosenbergiella</taxon>
    </lineage>
</organism>
<sequence>MGNTTDTVKLKKKVKLNIGVFFDGTGQNANNLLAAKEKDECKFSNIYRLYKYYGKGNDKNLAVYIEGAGTINGGSDSTLVQAMGVDIPLITSGYGVFAKYSNSVSQIVQQIRSSLPRASQAEDELTLTFDVFGFSRGAATARHFVNMVNSLDHSIVDILTQVALEKGYGMTTKPDVRFLGLYDTVASIWRLGTFWEDPHDSGDTNGLQVALGKNAAKTVFQLTASHECRYNFPLSSVAGDYFELALPGAHSDIGGSYQNYEIEKSEVTQARYGIPIIINTEKLVREELDTLRKESKWNILLKDTDIIGGYLPAPYYQGVSEKRVAGDLQYIALILMLKAAISKGCPFSAQAMAYENKIPADLQRYYRHALSVSNNVLHGKKASIAQNIIDEITPRYIHISSSWQNVLWPWGNTPKALSQETKPEATDLLRAAIDNYQPNRPDTKWQRKIFNY</sequence>
<dbReference type="EMBL" id="JABBFR010000030">
    <property type="protein sequence ID" value="MBT0725582.1"/>
    <property type="molecule type" value="Genomic_DNA"/>
</dbReference>
<evidence type="ECO:0000313" key="3">
    <source>
        <dbReference type="Proteomes" id="UP000790096"/>
    </source>
</evidence>
<dbReference type="PANTHER" id="PTHR33840:SF1">
    <property type="entry name" value="TLE1 PHOSPHOLIPASE DOMAIN-CONTAINING PROTEIN"/>
    <property type="match status" value="1"/>
</dbReference>
<evidence type="ECO:0000313" key="2">
    <source>
        <dbReference type="EMBL" id="MBT0725582.1"/>
    </source>
</evidence>
<feature type="domain" description="T6SS Phospholipase effector Tle1-like catalytic" evidence="1">
    <location>
        <begin position="18"/>
        <end position="150"/>
    </location>
</feature>
<protein>
    <submittedName>
        <fullName evidence="2">DUF2235 domain-containing protein</fullName>
    </submittedName>
</protein>
<name>A0ABS5T2A6_9GAMM</name>
<dbReference type="PANTHER" id="PTHR33840">
    <property type="match status" value="1"/>
</dbReference>
<comment type="caution">
    <text evidence="2">The sequence shown here is derived from an EMBL/GenBank/DDBJ whole genome shotgun (WGS) entry which is preliminary data.</text>
</comment>
<dbReference type="Proteomes" id="UP000790096">
    <property type="component" value="Unassembled WGS sequence"/>
</dbReference>
<feature type="domain" description="T6SS Phospholipase effector Tle1-like catalytic" evidence="1">
    <location>
        <begin position="170"/>
        <end position="261"/>
    </location>
</feature>
<evidence type="ECO:0000259" key="1">
    <source>
        <dbReference type="Pfam" id="PF09994"/>
    </source>
</evidence>
<dbReference type="Pfam" id="PF09994">
    <property type="entry name" value="T6SS_Tle1-like_cat"/>
    <property type="match status" value="2"/>
</dbReference>